<evidence type="ECO:0000256" key="1">
    <source>
        <dbReference type="SAM" id="Coils"/>
    </source>
</evidence>
<dbReference type="PATRIC" id="fig|1265738.3.peg.4089"/>
<dbReference type="Proteomes" id="UP000011991">
    <property type="component" value="Unassembled WGS sequence"/>
</dbReference>
<proteinExistence type="predicted"/>
<comment type="caution">
    <text evidence="2">The sequence shown here is derived from an EMBL/GenBank/DDBJ whole genome shotgun (WGS) entry which is preliminary data.</text>
</comment>
<evidence type="ECO:0000313" key="3">
    <source>
        <dbReference type="Proteomes" id="UP000011991"/>
    </source>
</evidence>
<keyword evidence="3" id="KW-1185">Reference proteome</keyword>
<accession>M5RI67</accession>
<gene>
    <name evidence="2" type="ORF">RMSM_04085</name>
</gene>
<keyword evidence="1" id="KW-0175">Coiled coil</keyword>
<name>M5RI67_9BACT</name>
<organism evidence="2 3">
    <name type="scientific">Rhodopirellula maiorica SM1</name>
    <dbReference type="NCBI Taxonomy" id="1265738"/>
    <lineage>
        <taxon>Bacteria</taxon>
        <taxon>Pseudomonadati</taxon>
        <taxon>Planctomycetota</taxon>
        <taxon>Planctomycetia</taxon>
        <taxon>Pirellulales</taxon>
        <taxon>Pirellulaceae</taxon>
        <taxon>Novipirellula</taxon>
    </lineage>
</organism>
<protein>
    <submittedName>
        <fullName evidence="2">Uncharacterized protein</fullName>
    </submittedName>
</protein>
<sequence length="49" mass="5856">MNAVSERRDDLDRDISDLRAKYSDQRQAWLNFAEEHGKDIDAFTQWTLQ</sequence>
<feature type="coiled-coil region" evidence="1">
    <location>
        <begin position="1"/>
        <end position="28"/>
    </location>
</feature>
<reference evidence="2 3" key="1">
    <citation type="journal article" date="2013" name="Mar. Genomics">
        <title>Expression of sulfatases in Rhodopirellula baltica and the diversity of sulfatases in the genus Rhodopirellula.</title>
        <authorList>
            <person name="Wegner C.E."/>
            <person name="Richter-Heitmann T."/>
            <person name="Klindworth A."/>
            <person name="Klockow C."/>
            <person name="Richter M."/>
            <person name="Achstetter T."/>
            <person name="Glockner F.O."/>
            <person name="Harder J."/>
        </authorList>
    </citation>
    <scope>NUCLEOTIDE SEQUENCE [LARGE SCALE GENOMIC DNA]</scope>
    <source>
        <strain evidence="2 3">SM1</strain>
    </source>
</reference>
<evidence type="ECO:0000313" key="2">
    <source>
        <dbReference type="EMBL" id="EMI18990.1"/>
    </source>
</evidence>
<dbReference type="EMBL" id="ANOG01000588">
    <property type="protein sequence ID" value="EMI18990.1"/>
    <property type="molecule type" value="Genomic_DNA"/>
</dbReference>
<dbReference type="AlphaFoldDB" id="M5RI67"/>